<feature type="compositionally biased region" description="Acidic residues" evidence="1">
    <location>
        <begin position="1"/>
        <end position="17"/>
    </location>
</feature>
<sequence>MEPPEATEEDRTEEDRTEQEQDKEETPKPELYANSLRVRFEPGSVDPPDAAIFSFMRDKMQLRSDDLLAMYKERSTMSVLIKFKTEEDVLKTLDRLPRTMDFWIEARWRSIVTLSLANSTVRYVRLFNLPPEIEDSEIVAALFQYGSIHRMVRETYGTDTGYPIWNSVRGVYMELMEDCEIPPFITIRNIVARVLDEGLINDCRKAAPDTKKQEPELPPSTEAESSASV</sequence>
<keyword evidence="3" id="KW-1185">Reference proteome</keyword>
<evidence type="ECO:0000313" key="3">
    <source>
        <dbReference type="Proteomes" id="UP000069940"/>
    </source>
</evidence>
<evidence type="ECO:0000313" key="2">
    <source>
        <dbReference type="EnsemblMetazoa" id="AALFPA23_006861.P9023"/>
    </source>
</evidence>
<organism evidence="2 3">
    <name type="scientific">Aedes albopictus</name>
    <name type="common">Asian tiger mosquito</name>
    <name type="synonym">Stegomyia albopicta</name>
    <dbReference type="NCBI Taxonomy" id="7160"/>
    <lineage>
        <taxon>Eukaryota</taxon>
        <taxon>Metazoa</taxon>
        <taxon>Ecdysozoa</taxon>
        <taxon>Arthropoda</taxon>
        <taxon>Hexapoda</taxon>
        <taxon>Insecta</taxon>
        <taxon>Pterygota</taxon>
        <taxon>Neoptera</taxon>
        <taxon>Endopterygota</taxon>
        <taxon>Diptera</taxon>
        <taxon>Nematocera</taxon>
        <taxon>Culicoidea</taxon>
        <taxon>Culicidae</taxon>
        <taxon>Culicinae</taxon>
        <taxon>Aedini</taxon>
        <taxon>Aedes</taxon>
        <taxon>Stegomyia</taxon>
    </lineage>
</organism>
<dbReference type="GeneID" id="115265781"/>
<reference evidence="3" key="1">
    <citation type="journal article" date="2015" name="Proc. Natl. Acad. Sci. U.S.A.">
        <title>Genome sequence of the Asian Tiger mosquito, Aedes albopictus, reveals insights into its biology, genetics, and evolution.</title>
        <authorList>
            <person name="Chen X.G."/>
            <person name="Jiang X."/>
            <person name="Gu J."/>
            <person name="Xu M."/>
            <person name="Wu Y."/>
            <person name="Deng Y."/>
            <person name="Zhang C."/>
            <person name="Bonizzoni M."/>
            <person name="Dermauw W."/>
            <person name="Vontas J."/>
            <person name="Armbruster P."/>
            <person name="Huang X."/>
            <person name="Yang Y."/>
            <person name="Zhang H."/>
            <person name="He W."/>
            <person name="Peng H."/>
            <person name="Liu Y."/>
            <person name="Wu K."/>
            <person name="Chen J."/>
            <person name="Lirakis M."/>
            <person name="Topalis P."/>
            <person name="Van Leeuwen T."/>
            <person name="Hall A.B."/>
            <person name="Jiang X."/>
            <person name="Thorpe C."/>
            <person name="Mueller R.L."/>
            <person name="Sun C."/>
            <person name="Waterhouse R.M."/>
            <person name="Yan G."/>
            <person name="Tu Z.J."/>
            <person name="Fang X."/>
            <person name="James A.A."/>
        </authorList>
    </citation>
    <scope>NUCLEOTIDE SEQUENCE [LARGE SCALE GENOMIC DNA]</scope>
    <source>
        <strain evidence="3">Foshan</strain>
    </source>
</reference>
<evidence type="ECO:0000256" key="1">
    <source>
        <dbReference type="SAM" id="MobiDB-lite"/>
    </source>
</evidence>
<protein>
    <recommendedName>
        <fullName evidence="4">DUF4780 domain-containing protein</fullName>
    </recommendedName>
</protein>
<feature type="region of interest" description="Disordered" evidence="1">
    <location>
        <begin position="1"/>
        <end position="33"/>
    </location>
</feature>
<dbReference type="EnsemblMetazoa" id="AALFPA23_006861.R9023">
    <property type="protein sequence ID" value="AALFPA23_006861.P9023"/>
    <property type="gene ID" value="AALFPA23_006861"/>
</dbReference>
<reference evidence="2" key="2">
    <citation type="submission" date="2025-05" db="UniProtKB">
        <authorList>
            <consortium name="EnsemblMetazoa"/>
        </authorList>
    </citation>
    <scope>IDENTIFICATION</scope>
    <source>
        <strain evidence="2">Foshan</strain>
    </source>
</reference>
<evidence type="ECO:0008006" key="4">
    <source>
        <dbReference type="Google" id="ProtNLM"/>
    </source>
</evidence>
<accession>A0ABM1Y8U1</accession>
<feature type="region of interest" description="Disordered" evidence="1">
    <location>
        <begin position="205"/>
        <end position="229"/>
    </location>
</feature>
<dbReference type="Proteomes" id="UP000069940">
    <property type="component" value="Unassembled WGS sequence"/>
</dbReference>
<name>A0ABM1Y8U1_AEDAL</name>
<dbReference type="RefSeq" id="XP_029727589.1">
    <property type="nucleotide sequence ID" value="XM_029871729.2"/>
</dbReference>
<feature type="compositionally biased region" description="Basic and acidic residues" evidence="1">
    <location>
        <begin position="205"/>
        <end position="215"/>
    </location>
</feature>
<proteinExistence type="predicted"/>
<feature type="compositionally biased region" description="Basic and acidic residues" evidence="1">
    <location>
        <begin position="18"/>
        <end position="28"/>
    </location>
</feature>